<evidence type="ECO:0000256" key="2">
    <source>
        <dbReference type="ARBA" id="ARBA00012438"/>
    </source>
</evidence>
<reference evidence="11 12" key="1">
    <citation type="submission" date="2020-01" db="EMBL/GenBank/DDBJ databases">
        <authorList>
            <person name="Kim M.K."/>
        </authorList>
    </citation>
    <scope>NUCLEOTIDE SEQUENCE [LARGE SCALE GENOMIC DNA]</scope>
    <source>
        <strain evidence="11 12">172606-1</strain>
    </source>
</reference>
<feature type="transmembrane region" description="Helical" evidence="8">
    <location>
        <begin position="355"/>
        <end position="374"/>
    </location>
</feature>
<dbReference type="CDD" id="cd00082">
    <property type="entry name" value="HisKA"/>
    <property type="match status" value="1"/>
</dbReference>
<dbReference type="KEGG" id="rhoz:GXP67_35005"/>
<evidence type="ECO:0000256" key="1">
    <source>
        <dbReference type="ARBA" id="ARBA00000085"/>
    </source>
</evidence>
<dbReference type="SUPFAM" id="SSF55874">
    <property type="entry name" value="ATPase domain of HSP90 chaperone/DNA topoisomerase II/histidine kinase"/>
    <property type="match status" value="1"/>
</dbReference>
<dbReference type="Gene3D" id="3.30.565.10">
    <property type="entry name" value="Histidine kinase-like ATPase, C-terminal domain"/>
    <property type="match status" value="1"/>
</dbReference>
<dbReference type="PROSITE" id="PS50109">
    <property type="entry name" value="HIS_KIN"/>
    <property type="match status" value="1"/>
</dbReference>
<dbReference type="Proteomes" id="UP000480178">
    <property type="component" value="Chromosome"/>
</dbReference>
<keyword evidence="7" id="KW-0175">Coiled coil</keyword>
<dbReference type="SUPFAM" id="SSF47384">
    <property type="entry name" value="Homodimeric domain of signal transducing histidine kinase"/>
    <property type="match status" value="1"/>
</dbReference>
<dbReference type="PROSITE" id="PS51257">
    <property type="entry name" value="PROKAR_LIPOPROTEIN"/>
    <property type="match status" value="1"/>
</dbReference>
<feature type="transmembrane region" description="Helical" evidence="8">
    <location>
        <begin position="300"/>
        <end position="321"/>
    </location>
</feature>
<organism evidence="11 12">
    <name type="scientific">Rhodocytophaga rosea</name>
    <dbReference type="NCBI Taxonomy" id="2704465"/>
    <lineage>
        <taxon>Bacteria</taxon>
        <taxon>Pseudomonadati</taxon>
        <taxon>Bacteroidota</taxon>
        <taxon>Cytophagia</taxon>
        <taxon>Cytophagales</taxon>
        <taxon>Rhodocytophagaceae</taxon>
        <taxon>Rhodocytophaga</taxon>
    </lineage>
</organism>
<dbReference type="InterPro" id="IPR036890">
    <property type="entry name" value="HATPase_C_sf"/>
</dbReference>
<dbReference type="Pfam" id="PF07695">
    <property type="entry name" value="7TMR-DISM_7TM"/>
    <property type="match status" value="1"/>
</dbReference>
<dbReference type="InterPro" id="IPR005467">
    <property type="entry name" value="His_kinase_dom"/>
</dbReference>
<keyword evidence="9" id="KW-0732">Signal</keyword>
<dbReference type="Pfam" id="PF02518">
    <property type="entry name" value="HATPase_c"/>
    <property type="match status" value="1"/>
</dbReference>
<sequence>MKAGLTFYWLLIFCLLTACQSAKPSVKIPIAKEGILDLRSWDFNNHGPIALDGEWEFYWEKLYAPKDFLQALADTVQMVQVPNSWNSYHINNKYLDGDGFATYRLLILVSKVTDGQFSVRVPIIYTASNMWVNGQQVYSSGKVSNSHSISMPQYKPEVVDVVLNKNPIEIIIQVSNFHYSNGGLRQPIRLGLESHIRDSRLKSIAVEFWLEGSILIMALYHLGLFFIRRRDLTPLYFSLFCLLIALRIFITGEYTIHLFFDPDWDWVIRLEYLTFFLGSAAFVLFLYTVFNAVFGKRVVYVVFAMVAIYVFMALFTTPFFFTSAVTYFQLFTVLIAIYGLYVIIRACILHLEGSYSFLFGYLFFVLTFFNDLLYSHKIIYTGNYISLGLFVFIFSQAFLLTRRFSFAFSELESSNRKLLEANTMVEEQNEQLWQLNSELDSFVYRTSHDLRAPVASVMGLINIARQDNDIEQNRHCLELMDKSLNKLDRVIRDIIDYSKNKNLGFDIKKIDFNLGLHEIFASHDFMENAYRIDKSVEWTANDFFYTDQKRIDIILNNLISNAIRYYNPSQQHPFIKVKVSSDSTTALIEVIDNGLGIAKEYQTKIFDMFFRISNHGDGSGVGLYIVKETVQKLSGEISVESELNKGTVFRVKLPNLKYKMNGL</sequence>
<evidence type="ECO:0000313" key="11">
    <source>
        <dbReference type="EMBL" id="QHT71502.1"/>
    </source>
</evidence>
<proteinExistence type="predicted"/>
<dbReference type="Pfam" id="PF00512">
    <property type="entry name" value="HisKA"/>
    <property type="match status" value="1"/>
</dbReference>
<feature type="chain" id="PRO_5025688884" description="histidine kinase" evidence="9">
    <location>
        <begin position="19"/>
        <end position="663"/>
    </location>
</feature>
<keyword evidence="8" id="KW-0472">Membrane</keyword>
<evidence type="ECO:0000256" key="4">
    <source>
        <dbReference type="ARBA" id="ARBA00022679"/>
    </source>
</evidence>
<feature type="transmembrane region" description="Helical" evidence="8">
    <location>
        <begin position="239"/>
        <end position="260"/>
    </location>
</feature>
<dbReference type="SMART" id="SM00387">
    <property type="entry name" value="HATPase_c"/>
    <property type="match status" value="1"/>
</dbReference>
<dbReference type="SUPFAM" id="SSF49785">
    <property type="entry name" value="Galactose-binding domain-like"/>
    <property type="match status" value="1"/>
</dbReference>
<feature type="transmembrane region" description="Helical" evidence="8">
    <location>
        <begin position="380"/>
        <end position="400"/>
    </location>
</feature>
<dbReference type="SMART" id="SM00388">
    <property type="entry name" value="HisKA"/>
    <property type="match status" value="1"/>
</dbReference>
<keyword evidence="3" id="KW-0597">Phosphoprotein</keyword>
<dbReference type="InterPro" id="IPR004358">
    <property type="entry name" value="Sig_transdc_His_kin-like_C"/>
</dbReference>
<dbReference type="GO" id="GO:0000155">
    <property type="term" value="F:phosphorelay sensor kinase activity"/>
    <property type="evidence" value="ECO:0007669"/>
    <property type="project" value="InterPro"/>
</dbReference>
<dbReference type="InterPro" id="IPR050736">
    <property type="entry name" value="Sensor_HK_Regulatory"/>
</dbReference>
<evidence type="ECO:0000256" key="6">
    <source>
        <dbReference type="ARBA" id="ARBA00023012"/>
    </source>
</evidence>
<keyword evidence="5" id="KW-0418">Kinase</keyword>
<feature type="transmembrane region" description="Helical" evidence="8">
    <location>
        <begin position="327"/>
        <end position="348"/>
    </location>
</feature>
<evidence type="ECO:0000256" key="3">
    <source>
        <dbReference type="ARBA" id="ARBA00022553"/>
    </source>
</evidence>
<keyword evidence="8" id="KW-0812">Transmembrane</keyword>
<dbReference type="InterPro" id="IPR003594">
    <property type="entry name" value="HATPase_dom"/>
</dbReference>
<dbReference type="EC" id="2.7.13.3" evidence="2"/>
<dbReference type="PRINTS" id="PR00344">
    <property type="entry name" value="BCTRLSENSOR"/>
</dbReference>
<evidence type="ECO:0000313" key="12">
    <source>
        <dbReference type="Proteomes" id="UP000480178"/>
    </source>
</evidence>
<dbReference type="Gene3D" id="2.60.120.260">
    <property type="entry name" value="Galactose-binding domain-like"/>
    <property type="match status" value="1"/>
</dbReference>
<evidence type="ECO:0000256" key="7">
    <source>
        <dbReference type="SAM" id="Coils"/>
    </source>
</evidence>
<dbReference type="InterPro" id="IPR008979">
    <property type="entry name" value="Galactose-bd-like_sf"/>
</dbReference>
<feature type="transmembrane region" description="Helical" evidence="8">
    <location>
        <begin position="272"/>
        <end position="293"/>
    </location>
</feature>
<dbReference type="RefSeq" id="WP_162447438.1">
    <property type="nucleotide sequence ID" value="NZ_CP048222.1"/>
</dbReference>
<dbReference type="EMBL" id="CP048222">
    <property type="protein sequence ID" value="QHT71502.1"/>
    <property type="molecule type" value="Genomic_DNA"/>
</dbReference>
<keyword evidence="12" id="KW-1185">Reference proteome</keyword>
<evidence type="ECO:0000256" key="9">
    <source>
        <dbReference type="SAM" id="SignalP"/>
    </source>
</evidence>
<keyword evidence="6" id="KW-0902">Two-component regulatory system</keyword>
<gene>
    <name evidence="11" type="ORF">GXP67_35005</name>
</gene>
<dbReference type="AlphaFoldDB" id="A0A6C0GVZ3"/>
<feature type="coiled-coil region" evidence="7">
    <location>
        <begin position="411"/>
        <end position="438"/>
    </location>
</feature>
<dbReference type="InterPro" id="IPR036097">
    <property type="entry name" value="HisK_dim/P_sf"/>
</dbReference>
<name>A0A6C0GVZ3_9BACT</name>
<dbReference type="PANTHER" id="PTHR43711">
    <property type="entry name" value="TWO-COMPONENT HISTIDINE KINASE"/>
    <property type="match status" value="1"/>
</dbReference>
<feature type="signal peptide" evidence="9">
    <location>
        <begin position="1"/>
        <end position="18"/>
    </location>
</feature>
<feature type="domain" description="Histidine kinase" evidence="10">
    <location>
        <begin position="445"/>
        <end position="657"/>
    </location>
</feature>
<accession>A0A6C0GVZ3</accession>
<evidence type="ECO:0000256" key="8">
    <source>
        <dbReference type="SAM" id="Phobius"/>
    </source>
</evidence>
<dbReference type="InterPro" id="IPR003661">
    <property type="entry name" value="HisK_dim/P_dom"/>
</dbReference>
<dbReference type="CDD" id="cd00075">
    <property type="entry name" value="HATPase"/>
    <property type="match status" value="1"/>
</dbReference>
<feature type="transmembrane region" description="Helical" evidence="8">
    <location>
        <begin position="208"/>
        <end position="227"/>
    </location>
</feature>
<dbReference type="PANTHER" id="PTHR43711:SF1">
    <property type="entry name" value="HISTIDINE KINASE 1"/>
    <property type="match status" value="1"/>
</dbReference>
<comment type="catalytic activity">
    <reaction evidence="1">
        <text>ATP + protein L-histidine = ADP + protein N-phospho-L-histidine.</text>
        <dbReference type="EC" id="2.7.13.3"/>
    </reaction>
</comment>
<dbReference type="InterPro" id="IPR011623">
    <property type="entry name" value="7TMR_DISM_rcpt_extracell_dom1"/>
</dbReference>
<keyword evidence="4" id="KW-0808">Transferase</keyword>
<dbReference type="Gene3D" id="1.10.287.130">
    <property type="match status" value="1"/>
</dbReference>
<evidence type="ECO:0000256" key="5">
    <source>
        <dbReference type="ARBA" id="ARBA00022777"/>
    </source>
</evidence>
<evidence type="ECO:0000259" key="10">
    <source>
        <dbReference type="PROSITE" id="PS50109"/>
    </source>
</evidence>
<protein>
    <recommendedName>
        <fullName evidence="2">histidine kinase</fullName>
        <ecNumber evidence="2">2.7.13.3</ecNumber>
    </recommendedName>
</protein>
<keyword evidence="8" id="KW-1133">Transmembrane helix</keyword>